<protein>
    <submittedName>
        <fullName evidence="1">Uncharacterized protein</fullName>
    </submittedName>
</protein>
<dbReference type="AlphaFoldDB" id="A0A1Y5IB10"/>
<name>A0A1Y5IB10_OSTTA</name>
<dbReference type="EMBL" id="KZ155790">
    <property type="protein sequence ID" value="OUS45404.1"/>
    <property type="molecule type" value="Genomic_DNA"/>
</dbReference>
<organism evidence="1">
    <name type="scientific">Ostreococcus tauri</name>
    <name type="common">Marine green alga</name>
    <dbReference type="NCBI Taxonomy" id="70448"/>
    <lineage>
        <taxon>Eukaryota</taxon>
        <taxon>Viridiplantae</taxon>
        <taxon>Chlorophyta</taxon>
        <taxon>Mamiellophyceae</taxon>
        <taxon>Mamiellales</taxon>
        <taxon>Bathycoccaceae</taxon>
        <taxon>Ostreococcus</taxon>
    </lineage>
</organism>
<proteinExistence type="predicted"/>
<reference evidence="1" key="1">
    <citation type="submission" date="2017-04" db="EMBL/GenBank/DDBJ databases">
        <title>Population genomics of picophytoplankton unveils novel chromosome hypervariability.</title>
        <authorList>
            <consortium name="DOE Joint Genome Institute"/>
            <person name="Blanc-Mathieu R."/>
            <person name="Krasovec M."/>
            <person name="Hebrard M."/>
            <person name="Yau S."/>
            <person name="Desgranges E."/>
            <person name="Martin J."/>
            <person name="Schackwitz W."/>
            <person name="Kuo A."/>
            <person name="Salin G."/>
            <person name="Donnadieu C."/>
            <person name="Desdevises Y."/>
            <person name="Sanchez-Ferandin S."/>
            <person name="Moreau H."/>
            <person name="Rivals E."/>
            <person name="Grigoriev I.V."/>
            <person name="Grimsley N."/>
            <person name="Eyre-Walker A."/>
            <person name="Piganeau G."/>
        </authorList>
    </citation>
    <scope>NUCLEOTIDE SEQUENCE [LARGE SCALE GENOMIC DNA]</scope>
    <source>
        <strain evidence="1">RCC 1115</strain>
    </source>
</reference>
<evidence type="ECO:0000313" key="1">
    <source>
        <dbReference type="EMBL" id="OUS45404.1"/>
    </source>
</evidence>
<feature type="non-terminal residue" evidence="1">
    <location>
        <position position="1"/>
    </location>
</feature>
<gene>
    <name evidence="1" type="ORF">BE221DRAFT_77243</name>
</gene>
<dbReference type="Proteomes" id="UP000195557">
    <property type="component" value="Unassembled WGS sequence"/>
</dbReference>
<sequence>CDWRAPRPSETPRSSVREGRRSCIERLISTAIRLESGGSASGTRSERPGRSH</sequence>
<accession>A0A1Y5IB10</accession>